<comment type="caution">
    <text evidence="3">The sequence shown here is derived from an EMBL/GenBank/DDBJ whole genome shotgun (WGS) entry which is preliminary data.</text>
</comment>
<keyword evidence="4" id="KW-1185">Reference proteome</keyword>
<dbReference type="PANTHER" id="PTHR45857">
    <property type="entry name" value="FORMIN-LIKE PROTEIN"/>
    <property type="match status" value="1"/>
</dbReference>
<evidence type="ECO:0000256" key="1">
    <source>
        <dbReference type="ARBA" id="ARBA00023449"/>
    </source>
</evidence>
<dbReference type="PROSITE" id="PS51444">
    <property type="entry name" value="FH2"/>
    <property type="match status" value="1"/>
</dbReference>
<evidence type="ECO:0000313" key="4">
    <source>
        <dbReference type="Proteomes" id="UP001434883"/>
    </source>
</evidence>
<dbReference type="SUPFAM" id="SSF101447">
    <property type="entry name" value="Formin homology 2 domain (FH2 domain)"/>
    <property type="match status" value="1"/>
</dbReference>
<protein>
    <recommendedName>
        <fullName evidence="2">FH2 domain-containing protein</fullName>
    </recommendedName>
</protein>
<name>A0ABV0QQ52_9TELE</name>
<sequence>MPQFNWDAMKSDQVKGTIFSELDDQHVLQELDMEAFEEQFKTKSQSPPVDLGTLKKKMAQKTPSGASLMEPNKAKNLAITLRKESLSLDFLELLERFIPTEYEMKLIQTYESEGRSLDELSEEERFMVRFGKIPRLSQRISTLTFMGNFPESVQSIQPVSSYDLK</sequence>
<evidence type="ECO:0000259" key="2">
    <source>
        <dbReference type="PROSITE" id="PS51444"/>
    </source>
</evidence>
<evidence type="ECO:0000313" key="3">
    <source>
        <dbReference type="EMBL" id="MEQ2197955.1"/>
    </source>
</evidence>
<dbReference type="Pfam" id="PF02181">
    <property type="entry name" value="FH2"/>
    <property type="match status" value="1"/>
</dbReference>
<gene>
    <name evidence="3" type="ORF">XENOCAPTIV_005602</name>
</gene>
<dbReference type="PANTHER" id="PTHR45857:SF2">
    <property type="entry name" value="FORMIN-LIKE PROTEIN 1"/>
    <property type="match status" value="1"/>
</dbReference>
<dbReference type="Gene3D" id="1.20.58.2220">
    <property type="entry name" value="Formin, FH2 domain"/>
    <property type="match status" value="1"/>
</dbReference>
<proteinExistence type="inferred from homology"/>
<dbReference type="InterPro" id="IPR042201">
    <property type="entry name" value="FH2_Formin_sf"/>
</dbReference>
<dbReference type="Proteomes" id="UP001434883">
    <property type="component" value="Unassembled WGS sequence"/>
</dbReference>
<dbReference type="InterPro" id="IPR043592">
    <property type="entry name" value="FMNL_animal"/>
</dbReference>
<feature type="domain" description="FH2" evidence="2">
    <location>
        <begin position="1"/>
        <end position="165"/>
    </location>
</feature>
<organism evidence="3 4">
    <name type="scientific">Xenoophorus captivus</name>
    <dbReference type="NCBI Taxonomy" id="1517983"/>
    <lineage>
        <taxon>Eukaryota</taxon>
        <taxon>Metazoa</taxon>
        <taxon>Chordata</taxon>
        <taxon>Craniata</taxon>
        <taxon>Vertebrata</taxon>
        <taxon>Euteleostomi</taxon>
        <taxon>Actinopterygii</taxon>
        <taxon>Neopterygii</taxon>
        <taxon>Teleostei</taxon>
        <taxon>Neoteleostei</taxon>
        <taxon>Acanthomorphata</taxon>
        <taxon>Ovalentaria</taxon>
        <taxon>Atherinomorphae</taxon>
        <taxon>Cyprinodontiformes</taxon>
        <taxon>Goodeidae</taxon>
        <taxon>Xenoophorus</taxon>
    </lineage>
</organism>
<dbReference type="InterPro" id="IPR015425">
    <property type="entry name" value="FH2_Formin"/>
</dbReference>
<dbReference type="EMBL" id="JAHRIN010018413">
    <property type="protein sequence ID" value="MEQ2197955.1"/>
    <property type="molecule type" value="Genomic_DNA"/>
</dbReference>
<comment type="similarity">
    <text evidence="1">Belongs to the formin homology family.</text>
</comment>
<reference evidence="3 4" key="1">
    <citation type="submission" date="2021-06" db="EMBL/GenBank/DDBJ databases">
        <authorList>
            <person name="Palmer J.M."/>
        </authorList>
    </citation>
    <scope>NUCLEOTIDE SEQUENCE [LARGE SCALE GENOMIC DNA]</scope>
    <source>
        <strain evidence="3 4">XC_2019</strain>
        <tissue evidence="3">Muscle</tissue>
    </source>
</reference>
<accession>A0ABV0QQ52</accession>